<reference evidence="7 8" key="1">
    <citation type="journal article" date="2015" name="Genome Announc.">
        <title>Expanding the biotechnology potential of lactobacilli through comparative genomics of 213 strains and associated genera.</title>
        <authorList>
            <person name="Sun Z."/>
            <person name="Harris H.M."/>
            <person name="McCann A."/>
            <person name="Guo C."/>
            <person name="Argimon S."/>
            <person name="Zhang W."/>
            <person name="Yang X."/>
            <person name="Jeffery I.B."/>
            <person name="Cooney J.C."/>
            <person name="Kagawa T.F."/>
            <person name="Liu W."/>
            <person name="Song Y."/>
            <person name="Salvetti E."/>
            <person name="Wrobel A."/>
            <person name="Rasinkangas P."/>
            <person name="Parkhill J."/>
            <person name="Rea M.C."/>
            <person name="O'Sullivan O."/>
            <person name="Ritari J."/>
            <person name="Douillard F.P."/>
            <person name="Paul Ross R."/>
            <person name="Yang R."/>
            <person name="Briner A.E."/>
            <person name="Felis G.E."/>
            <person name="de Vos W.M."/>
            <person name="Barrangou R."/>
            <person name="Klaenhammer T.R."/>
            <person name="Caufield P.W."/>
            <person name="Cui Y."/>
            <person name="Zhang H."/>
            <person name="O'Toole P.W."/>
        </authorList>
    </citation>
    <scope>NUCLEOTIDE SEQUENCE [LARGE SCALE GENOMIC DNA]</scope>
    <source>
        <strain evidence="7 8">DSM 17757</strain>
    </source>
</reference>
<dbReference type="CDD" id="cd21059">
    <property type="entry name" value="LciA-like"/>
    <property type="match status" value="1"/>
</dbReference>
<dbReference type="GO" id="GO:0030153">
    <property type="term" value="P:bacteriocin immunity"/>
    <property type="evidence" value="ECO:0007669"/>
    <property type="project" value="InterPro"/>
</dbReference>
<evidence type="ECO:0000256" key="2">
    <source>
        <dbReference type="ARBA" id="ARBA00023002"/>
    </source>
</evidence>
<dbReference type="EMBL" id="JQBR01000003">
    <property type="protein sequence ID" value="KRN67050.1"/>
    <property type="molecule type" value="Genomic_DNA"/>
</dbReference>
<name>A0A0R2IYT7_9LACO</name>
<dbReference type="GO" id="GO:0033744">
    <property type="term" value="F:L-methionine:thioredoxin-disulfide S-oxidoreductase activity"/>
    <property type="evidence" value="ECO:0007669"/>
    <property type="project" value="RHEA"/>
</dbReference>
<sequence>MQTDEQATLNDLYNLILNPATRDWERTQLLTMKNAVTQGVPYQQACDQLELALRPLAWRENLTPDVADFYAKITHNEASIPRFDITKHQNLTDPHYERAIFAGGCFWCMVEPFETRPGIISVLSGYTGGHTEHPTYDAVASQQTGHVEAVEIIFDTRAITYADLVDLYWQITDPTDNLGQINDRGNEYRPIIFVQNAHQRQIAETSKHKLAVSGKYKRPIVTEILPATTFWPAENYHQEFYKKHPVRYKRMAHARQQYLALQHLHGKLRVWLKKLGKQK</sequence>
<comment type="similarity">
    <text evidence="1 5">Belongs to the MsrA Met sulfoxide reductase family.</text>
</comment>
<dbReference type="Pfam" id="PF01625">
    <property type="entry name" value="PMSR"/>
    <property type="match status" value="1"/>
</dbReference>
<gene>
    <name evidence="5" type="primary">msrA</name>
    <name evidence="7" type="ORF">IV80_GL001142</name>
</gene>
<dbReference type="Pfam" id="PF08951">
    <property type="entry name" value="EntA_Immun"/>
    <property type="match status" value="1"/>
</dbReference>
<dbReference type="NCBIfam" id="TIGR00401">
    <property type="entry name" value="msrA"/>
    <property type="match status" value="1"/>
</dbReference>
<keyword evidence="2 5" id="KW-0560">Oxidoreductase</keyword>
<proteinExistence type="inferred from homology"/>
<dbReference type="Proteomes" id="UP000051568">
    <property type="component" value="Unassembled WGS sequence"/>
</dbReference>
<dbReference type="GO" id="GO:0008113">
    <property type="term" value="F:peptide-methionine (S)-S-oxide reductase activity"/>
    <property type="evidence" value="ECO:0007669"/>
    <property type="project" value="UniProtKB-UniRule"/>
</dbReference>
<dbReference type="PANTHER" id="PTHR43774">
    <property type="entry name" value="PEPTIDE METHIONINE SULFOXIDE REDUCTASE"/>
    <property type="match status" value="1"/>
</dbReference>
<evidence type="ECO:0000259" key="6">
    <source>
        <dbReference type="Pfam" id="PF01625"/>
    </source>
</evidence>
<dbReference type="SUPFAM" id="SSF55068">
    <property type="entry name" value="Peptide methionine sulfoxide reductase"/>
    <property type="match status" value="1"/>
</dbReference>
<feature type="active site" evidence="5">
    <location>
        <position position="105"/>
    </location>
</feature>
<evidence type="ECO:0000256" key="1">
    <source>
        <dbReference type="ARBA" id="ARBA00005591"/>
    </source>
</evidence>
<evidence type="ECO:0000256" key="4">
    <source>
        <dbReference type="ARBA" id="ARBA00048782"/>
    </source>
</evidence>
<dbReference type="STRING" id="319652.IV80_GL001142"/>
<dbReference type="InterPro" id="IPR002569">
    <property type="entry name" value="Met_Sox_Rdtase_MsrA_dom"/>
</dbReference>
<dbReference type="EC" id="1.8.4.11" evidence="5"/>
<organism evidence="7 8">
    <name type="scientific">Pediococcus cellicola</name>
    <dbReference type="NCBI Taxonomy" id="319652"/>
    <lineage>
        <taxon>Bacteria</taxon>
        <taxon>Bacillati</taxon>
        <taxon>Bacillota</taxon>
        <taxon>Bacilli</taxon>
        <taxon>Lactobacillales</taxon>
        <taxon>Lactobacillaceae</taxon>
        <taxon>Pediococcus</taxon>
    </lineage>
</organism>
<evidence type="ECO:0000313" key="8">
    <source>
        <dbReference type="Proteomes" id="UP000051568"/>
    </source>
</evidence>
<dbReference type="InterPro" id="IPR036509">
    <property type="entry name" value="Met_Sox_Rdtase_MsrA_sf"/>
</dbReference>
<comment type="function">
    <text evidence="5">Has an important function as a repair enzyme for proteins that have been inactivated by oxidation. Catalyzes the reversible oxidation-reduction of methionine sulfoxide in proteins to methionine.</text>
</comment>
<dbReference type="PANTHER" id="PTHR43774:SF1">
    <property type="entry name" value="PEPTIDE METHIONINE SULFOXIDE REDUCTASE MSRA 2"/>
    <property type="match status" value="1"/>
</dbReference>
<comment type="catalytic activity">
    <reaction evidence="3 5">
        <text>L-methionyl-[protein] + [thioredoxin]-disulfide + H2O = L-methionyl-(S)-S-oxide-[protein] + [thioredoxin]-dithiol</text>
        <dbReference type="Rhea" id="RHEA:14217"/>
        <dbReference type="Rhea" id="RHEA-COMP:10698"/>
        <dbReference type="Rhea" id="RHEA-COMP:10700"/>
        <dbReference type="Rhea" id="RHEA-COMP:12313"/>
        <dbReference type="Rhea" id="RHEA-COMP:12315"/>
        <dbReference type="ChEBI" id="CHEBI:15377"/>
        <dbReference type="ChEBI" id="CHEBI:16044"/>
        <dbReference type="ChEBI" id="CHEBI:29950"/>
        <dbReference type="ChEBI" id="CHEBI:44120"/>
        <dbReference type="ChEBI" id="CHEBI:50058"/>
        <dbReference type="EC" id="1.8.4.11"/>
    </reaction>
</comment>
<keyword evidence="8" id="KW-1185">Reference proteome</keyword>
<dbReference type="HAMAP" id="MF_01401">
    <property type="entry name" value="MsrA"/>
    <property type="match status" value="1"/>
</dbReference>
<accession>A0A0R2IYT7</accession>
<evidence type="ECO:0000256" key="3">
    <source>
        <dbReference type="ARBA" id="ARBA00047806"/>
    </source>
</evidence>
<dbReference type="AlphaFoldDB" id="A0A0R2IYT7"/>
<comment type="catalytic activity">
    <reaction evidence="4 5">
        <text>[thioredoxin]-disulfide + L-methionine + H2O = L-methionine (S)-S-oxide + [thioredoxin]-dithiol</text>
        <dbReference type="Rhea" id="RHEA:19993"/>
        <dbReference type="Rhea" id="RHEA-COMP:10698"/>
        <dbReference type="Rhea" id="RHEA-COMP:10700"/>
        <dbReference type="ChEBI" id="CHEBI:15377"/>
        <dbReference type="ChEBI" id="CHEBI:29950"/>
        <dbReference type="ChEBI" id="CHEBI:50058"/>
        <dbReference type="ChEBI" id="CHEBI:57844"/>
        <dbReference type="ChEBI" id="CHEBI:58772"/>
        <dbReference type="EC" id="1.8.4.11"/>
    </reaction>
</comment>
<feature type="domain" description="Peptide methionine sulphoxide reductase MsrA" evidence="6">
    <location>
        <begin position="99"/>
        <end position="249"/>
    </location>
</feature>
<evidence type="ECO:0000256" key="5">
    <source>
        <dbReference type="HAMAP-Rule" id="MF_01401"/>
    </source>
</evidence>
<protein>
    <recommendedName>
        <fullName evidence="5">Peptide methionine sulfoxide reductase MsrA</fullName>
        <shortName evidence="5">Protein-methionine-S-oxide reductase</shortName>
        <ecNumber evidence="5">1.8.4.11</ecNumber>
    </recommendedName>
    <alternativeName>
        <fullName evidence="5">Peptide-methionine (S)-S-oxide reductase</fullName>
        <shortName evidence="5">Peptide Met(O) reductase</shortName>
    </alternativeName>
</protein>
<dbReference type="RefSeq" id="WP_057749946.1">
    <property type="nucleotide sequence ID" value="NZ_BJVH01000004.1"/>
</dbReference>
<dbReference type="PATRIC" id="fig|319652.3.peg.1154"/>
<dbReference type="Gene3D" id="3.30.1060.10">
    <property type="entry name" value="Peptide methionine sulphoxide reductase MsrA"/>
    <property type="match status" value="1"/>
</dbReference>
<comment type="caution">
    <text evidence="7">The sequence shown here is derived from an EMBL/GenBank/DDBJ whole genome shotgun (WGS) entry which is preliminary data.</text>
</comment>
<evidence type="ECO:0000313" key="7">
    <source>
        <dbReference type="EMBL" id="KRN67050.1"/>
    </source>
</evidence>
<dbReference type="OrthoDB" id="4174719at2"/>
<dbReference type="InterPro" id="IPR015046">
    <property type="entry name" value="LciA_Immunity-like"/>
</dbReference>